<comment type="caution">
    <text evidence="1">The sequence shown here is derived from an EMBL/GenBank/DDBJ whole genome shotgun (WGS) entry which is preliminary data.</text>
</comment>
<proteinExistence type="predicted"/>
<reference evidence="1 2" key="1">
    <citation type="submission" date="2024-01" db="EMBL/GenBank/DDBJ databases">
        <title>A telomere-to-telomere, gap-free genome of sweet tea (Lithocarpus litseifolius).</title>
        <authorList>
            <person name="Zhou J."/>
        </authorList>
    </citation>
    <scope>NUCLEOTIDE SEQUENCE [LARGE SCALE GENOMIC DNA]</scope>
    <source>
        <strain evidence="1">Zhou-2022a</strain>
        <tissue evidence="1">Leaf</tissue>
    </source>
</reference>
<name>A0AAW2BPC3_9ROSI</name>
<sequence length="195" mass="22639">MGCSFLLNLVDAFTGVEVIEEQLRTREDYQERCSIMNVGMTYGLLHNSGLECEGAAKKRELLLWKFKENHTPRSSDEIERIDKVQSTFWGEWKIKLEQQKHVADRSRALEKVIPGVETERFLSGDVKYIEGVIASLIESVKLEKKNILWDVLKIANIYGLNGPFWNPIYFWVVPANSMVIVDHCSFVIWKRYHSD</sequence>
<dbReference type="AlphaFoldDB" id="A0AAW2BPC3"/>
<dbReference type="Proteomes" id="UP001459277">
    <property type="component" value="Unassembled WGS sequence"/>
</dbReference>
<organism evidence="1 2">
    <name type="scientific">Lithocarpus litseifolius</name>
    <dbReference type="NCBI Taxonomy" id="425828"/>
    <lineage>
        <taxon>Eukaryota</taxon>
        <taxon>Viridiplantae</taxon>
        <taxon>Streptophyta</taxon>
        <taxon>Embryophyta</taxon>
        <taxon>Tracheophyta</taxon>
        <taxon>Spermatophyta</taxon>
        <taxon>Magnoliopsida</taxon>
        <taxon>eudicotyledons</taxon>
        <taxon>Gunneridae</taxon>
        <taxon>Pentapetalae</taxon>
        <taxon>rosids</taxon>
        <taxon>fabids</taxon>
        <taxon>Fagales</taxon>
        <taxon>Fagaceae</taxon>
        <taxon>Lithocarpus</taxon>
    </lineage>
</organism>
<dbReference type="PANTHER" id="PTHR15922:SF2">
    <property type="entry name" value="NBAS SUBUNIT OF NRZ TETHERING COMPLEX"/>
    <property type="match status" value="1"/>
</dbReference>
<protein>
    <submittedName>
        <fullName evidence="1">Uncharacterized protein</fullName>
    </submittedName>
</protein>
<evidence type="ECO:0000313" key="1">
    <source>
        <dbReference type="EMBL" id="KAK9986759.1"/>
    </source>
</evidence>
<dbReference type="GO" id="GO:0000149">
    <property type="term" value="F:SNARE binding"/>
    <property type="evidence" value="ECO:0007669"/>
    <property type="project" value="TreeGrafter"/>
</dbReference>
<gene>
    <name evidence="1" type="ORF">SO802_031710</name>
</gene>
<accession>A0AAW2BPC3</accession>
<dbReference type="GO" id="GO:0006890">
    <property type="term" value="P:retrograde vesicle-mediated transport, Golgi to endoplasmic reticulum"/>
    <property type="evidence" value="ECO:0007669"/>
    <property type="project" value="TreeGrafter"/>
</dbReference>
<dbReference type="PANTHER" id="PTHR15922">
    <property type="entry name" value="NEUROBLASTOMA-AMPLIFIED SEQUENCE"/>
    <property type="match status" value="1"/>
</dbReference>
<dbReference type="GO" id="GO:0070939">
    <property type="term" value="C:Dsl1/NZR complex"/>
    <property type="evidence" value="ECO:0007669"/>
    <property type="project" value="TreeGrafter"/>
</dbReference>
<dbReference type="EMBL" id="JAZDWU010000011">
    <property type="protein sequence ID" value="KAK9986759.1"/>
    <property type="molecule type" value="Genomic_DNA"/>
</dbReference>
<keyword evidence="2" id="KW-1185">Reference proteome</keyword>
<evidence type="ECO:0000313" key="2">
    <source>
        <dbReference type="Proteomes" id="UP001459277"/>
    </source>
</evidence>